<evidence type="ECO:0000259" key="1">
    <source>
        <dbReference type="Pfam" id="PF13333"/>
    </source>
</evidence>
<evidence type="ECO:0000313" key="3">
    <source>
        <dbReference type="Proteomes" id="UP000646877"/>
    </source>
</evidence>
<evidence type="ECO:0000313" key="2">
    <source>
        <dbReference type="EMBL" id="NLR23459.1"/>
    </source>
</evidence>
<name>A0A8I2H990_9GAMM</name>
<dbReference type="GO" id="GO:0015074">
    <property type="term" value="P:DNA integration"/>
    <property type="evidence" value="ECO:0007669"/>
    <property type="project" value="InterPro"/>
</dbReference>
<dbReference type="Pfam" id="PF13333">
    <property type="entry name" value="rve_2"/>
    <property type="match status" value="1"/>
</dbReference>
<proteinExistence type="predicted"/>
<dbReference type="EMBL" id="WEIA01000016">
    <property type="protein sequence ID" value="NLR23459.1"/>
    <property type="molecule type" value="Genomic_DNA"/>
</dbReference>
<comment type="caution">
    <text evidence="2">The sequence shown here is derived from an EMBL/GenBank/DDBJ whole genome shotgun (WGS) entry which is preliminary data.</text>
</comment>
<reference evidence="2" key="1">
    <citation type="submission" date="2019-10" db="EMBL/GenBank/DDBJ databases">
        <authorList>
            <person name="Paulsen S."/>
        </authorList>
    </citation>
    <scope>NUCLEOTIDE SEQUENCE</scope>
    <source>
        <strain evidence="2">LMG 19692</strain>
    </source>
</reference>
<gene>
    <name evidence="2" type="ORF">F9Y85_19500</name>
</gene>
<dbReference type="Proteomes" id="UP000646877">
    <property type="component" value="Unassembled WGS sequence"/>
</dbReference>
<dbReference type="InterPro" id="IPR001584">
    <property type="entry name" value="Integrase_cat-core"/>
</dbReference>
<feature type="domain" description="Integrase catalytic" evidence="1">
    <location>
        <begin position="9"/>
        <end position="39"/>
    </location>
</feature>
<sequence>MYSCPLLKCDAVEYATLEWVNWFNNQRLLSSIGYISPAQCEADFYGNLRESGKVA</sequence>
<dbReference type="AlphaFoldDB" id="A0A8I2H990"/>
<protein>
    <submittedName>
        <fullName evidence="2">IS3 family transposase</fullName>
    </submittedName>
</protein>
<accession>A0A8I2H990</accession>
<organism evidence="2 3">
    <name type="scientific">Pseudoalteromonas maricaloris</name>
    <dbReference type="NCBI Taxonomy" id="184924"/>
    <lineage>
        <taxon>Bacteria</taxon>
        <taxon>Pseudomonadati</taxon>
        <taxon>Pseudomonadota</taxon>
        <taxon>Gammaproteobacteria</taxon>
        <taxon>Alteromonadales</taxon>
        <taxon>Pseudoalteromonadaceae</taxon>
        <taxon>Pseudoalteromonas</taxon>
    </lineage>
</organism>